<evidence type="ECO:0000313" key="2">
    <source>
        <dbReference type="EMBL" id="NMU84544.1"/>
    </source>
</evidence>
<sequence>ELALMHADDDFIVNVLESDNPDVASQAFAIAQLRKLADQSLSVEQEQLLSAMAVDGRDGWGRLYDNLTGTLKVNLKLP</sequence>
<reference evidence="2 3" key="1">
    <citation type="submission" date="2020-04" db="EMBL/GenBank/DDBJ databases">
        <title>Whole-genome sequencing of Vibrio spp. from China reveals different genetic environments of blaCTX-M-14 among diverse lineages.</title>
        <authorList>
            <person name="Zheng Z."/>
            <person name="Ye L."/>
            <person name="Chen S."/>
        </authorList>
    </citation>
    <scope>NUCLEOTIDE SEQUENCE [LARGE SCALE GENOMIC DNA]</scope>
    <source>
        <strain evidence="2 3">Vb0551</strain>
    </source>
</reference>
<feature type="domain" description="Oligopeptidase F N-terminal" evidence="1">
    <location>
        <begin position="5"/>
        <end position="72"/>
    </location>
</feature>
<evidence type="ECO:0000259" key="1">
    <source>
        <dbReference type="Pfam" id="PF08439"/>
    </source>
</evidence>
<feature type="non-terminal residue" evidence="2">
    <location>
        <position position="1"/>
    </location>
</feature>
<dbReference type="EMBL" id="JABCLB010001864">
    <property type="protein sequence ID" value="NMU84544.1"/>
    <property type="molecule type" value="Genomic_DNA"/>
</dbReference>
<gene>
    <name evidence="2" type="ORF">HKB16_16875</name>
</gene>
<dbReference type="Pfam" id="PF08439">
    <property type="entry name" value="Peptidase_M3_N"/>
    <property type="match status" value="1"/>
</dbReference>
<dbReference type="Proteomes" id="UP000518904">
    <property type="component" value="Unassembled WGS sequence"/>
</dbReference>
<feature type="non-terminal residue" evidence="2">
    <location>
        <position position="78"/>
    </location>
</feature>
<proteinExistence type="predicted"/>
<protein>
    <submittedName>
        <fullName evidence="2">Oligoendopeptidase F</fullName>
    </submittedName>
</protein>
<dbReference type="InterPro" id="IPR013647">
    <property type="entry name" value="OligopepF_N_dom"/>
</dbReference>
<organism evidence="2 3">
    <name type="scientific">Vibrio parahaemolyticus</name>
    <dbReference type="NCBI Taxonomy" id="670"/>
    <lineage>
        <taxon>Bacteria</taxon>
        <taxon>Pseudomonadati</taxon>
        <taxon>Pseudomonadota</taxon>
        <taxon>Gammaproteobacteria</taxon>
        <taxon>Vibrionales</taxon>
        <taxon>Vibrionaceae</taxon>
        <taxon>Vibrio</taxon>
    </lineage>
</organism>
<comment type="caution">
    <text evidence="2">The sequence shown here is derived from an EMBL/GenBank/DDBJ whole genome shotgun (WGS) entry which is preliminary data.</text>
</comment>
<accession>A0A7Y0SJ73</accession>
<name>A0A7Y0SJ73_VIBPH</name>
<dbReference type="AlphaFoldDB" id="A0A7Y0SJ73"/>
<evidence type="ECO:0000313" key="3">
    <source>
        <dbReference type="Proteomes" id="UP000518904"/>
    </source>
</evidence>